<dbReference type="Proteomes" id="UP000183253">
    <property type="component" value="Unassembled WGS sequence"/>
</dbReference>
<dbReference type="GO" id="GO:0016491">
    <property type="term" value="F:oxidoreductase activity"/>
    <property type="evidence" value="ECO:0007669"/>
    <property type="project" value="InterPro"/>
</dbReference>
<dbReference type="RefSeq" id="WP_010266398.1">
    <property type="nucleotide sequence ID" value="NZ_CAEG01000021.1"/>
</dbReference>
<dbReference type="AlphaFoldDB" id="A0A1H4E5S9"/>
<keyword evidence="3" id="KW-1015">Disulfide bond</keyword>
<proteinExistence type="predicted"/>
<dbReference type="GO" id="GO:0017004">
    <property type="term" value="P:cytochrome complex assembly"/>
    <property type="evidence" value="ECO:0007669"/>
    <property type="project" value="UniProtKB-KW"/>
</dbReference>
<gene>
    <name evidence="6" type="ORF">SAMN05444145_106189</name>
</gene>
<feature type="domain" description="Thioredoxin" evidence="5">
    <location>
        <begin position="240"/>
        <end position="380"/>
    </location>
</feature>
<dbReference type="PROSITE" id="PS51352">
    <property type="entry name" value="THIOREDOXIN_2"/>
    <property type="match status" value="1"/>
</dbReference>
<evidence type="ECO:0000313" key="6">
    <source>
        <dbReference type="EMBL" id="SEA80118.1"/>
    </source>
</evidence>
<dbReference type="GO" id="GO:0016209">
    <property type="term" value="F:antioxidant activity"/>
    <property type="evidence" value="ECO:0007669"/>
    <property type="project" value="InterPro"/>
</dbReference>
<reference evidence="6 7" key="1">
    <citation type="submission" date="2016-10" db="EMBL/GenBank/DDBJ databases">
        <authorList>
            <person name="de Groot N.N."/>
        </authorList>
    </citation>
    <scope>NUCLEOTIDE SEQUENCE [LARGE SCALE GENOMIC DNA]</scope>
    <source>
        <strain evidence="6 7">DSM 25383</strain>
    </source>
</reference>
<keyword evidence="2" id="KW-0201">Cytochrome c-type biogenesis</keyword>
<dbReference type="SUPFAM" id="SSF52833">
    <property type="entry name" value="Thioredoxin-like"/>
    <property type="match status" value="1"/>
</dbReference>
<organism evidence="6 7">
    <name type="scientific">Alistipes timonensis JC136</name>
    <dbReference type="NCBI Taxonomy" id="1033731"/>
    <lineage>
        <taxon>Bacteria</taxon>
        <taxon>Pseudomonadati</taxon>
        <taxon>Bacteroidota</taxon>
        <taxon>Bacteroidia</taxon>
        <taxon>Bacteroidales</taxon>
        <taxon>Rikenellaceae</taxon>
        <taxon>Alistipes</taxon>
    </lineage>
</organism>
<evidence type="ECO:0000256" key="2">
    <source>
        <dbReference type="ARBA" id="ARBA00022748"/>
    </source>
</evidence>
<evidence type="ECO:0000256" key="3">
    <source>
        <dbReference type="ARBA" id="ARBA00023157"/>
    </source>
</evidence>
<evidence type="ECO:0000256" key="1">
    <source>
        <dbReference type="ARBA" id="ARBA00004196"/>
    </source>
</evidence>
<dbReference type="PROSITE" id="PS51257">
    <property type="entry name" value="PROKAR_LIPOPROTEIN"/>
    <property type="match status" value="1"/>
</dbReference>
<comment type="subcellular location">
    <subcellularLocation>
        <location evidence="1">Cell envelope</location>
    </subcellularLocation>
</comment>
<keyword evidence="4" id="KW-0676">Redox-active center</keyword>
<dbReference type="InterPro" id="IPR013766">
    <property type="entry name" value="Thioredoxin_domain"/>
</dbReference>
<dbReference type="PANTHER" id="PTHR42852:SF6">
    <property type="entry name" value="THIOL:DISULFIDE INTERCHANGE PROTEIN DSBE"/>
    <property type="match status" value="1"/>
</dbReference>
<name>A0A1H4E5S9_9BACT</name>
<dbReference type="STRING" id="1033731.SAMN05444145_106189"/>
<dbReference type="EMBL" id="FNRI01000006">
    <property type="protein sequence ID" value="SEA80118.1"/>
    <property type="molecule type" value="Genomic_DNA"/>
</dbReference>
<sequence>MNKQTLFVTLTAAALMCGCQSSKVKISGRFIGSDAKNVYLENASPLKQALIDSAVLGNDGSYRFELKGVSATPSLYNVIYNGERIPLLIAGGDRVTVGSVGSVVRNYTVEGSAESELLRQFYQAFVTGAQRLDNIAAQFAKPDLTEEERKTLVEEYTAEYYRIRREQLRFIIENKASLAAVYALYQRLPGDRYLFNGDSDVVYFRTVAEALEKSYPDSPYLPSLLAEIARMDARNSLTSQISEAGYPDLELTDIYGKKIRLSSLTGKVVLLDFWSAELGSSNALNADLKEIYKKYEDAPVGFEVYQVAIDTSKPLWINAVQEQQLPWVSVSDLRGRGSSALGLYNVRKLPANFLIDKEGTIVARDIYGKSLEEKLDELTK</sequence>
<dbReference type="InterPro" id="IPR050553">
    <property type="entry name" value="Thioredoxin_ResA/DsbE_sf"/>
</dbReference>
<dbReference type="OrthoDB" id="6399635at2"/>
<accession>A0A1H4E5S9</accession>
<dbReference type="CDD" id="cd02966">
    <property type="entry name" value="TlpA_like_family"/>
    <property type="match status" value="1"/>
</dbReference>
<evidence type="ECO:0000259" key="5">
    <source>
        <dbReference type="PROSITE" id="PS51352"/>
    </source>
</evidence>
<dbReference type="GO" id="GO:0030313">
    <property type="term" value="C:cell envelope"/>
    <property type="evidence" value="ECO:0007669"/>
    <property type="project" value="UniProtKB-SubCell"/>
</dbReference>
<keyword evidence="7" id="KW-1185">Reference proteome</keyword>
<evidence type="ECO:0000256" key="4">
    <source>
        <dbReference type="ARBA" id="ARBA00023284"/>
    </source>
</evidence>
<dbReference type="Gene3D" id="3.40.30.10">
    <property type="entry name" value="Glutaredoxin"/>
    <property type="match status" value="1"/>
</dbReference>
<dbReference type="InterPro" id="IPR000866">
    <property type="entry name" value="AhpC/TSA"/>
</dbReference>
<dbReference type="Pfam" id="PF00578">
    <property type="entry name" value="AhpC-TSA"/>
    <property type="match status" value="1"/>
</dbReference>
<dbReference type="PANTHER" id="PTHR42852">
    <property type="entry name" value="THIOL:DISULFIDE INTERCHANGE PROTEIN DSBE"/>
    <property type="match status" value="1"/>
</dbReference>
<protein>
    <submittedName>
        <fullName evidence="6">Peroxiredoxin</fullName>
    </submittedName>
</protein>
<evidence type="ECO:0000313" key="7">
    <source>
        <dbReference type="Proteomes" id="UP000183253"/>
    </source>
</evidence>
<dbReference type="InterPro" id="IPR036249">
    <property type="entry name" value="Thioredoxin-like_sf"/>
</dbReference>